<comment type="subcellular location">
    <subcellularLocation>
        <location evidence="1">Membrane</location>
        <topology evidence="1">Single-pass type I membrane protein</topology>
    </subcellularLocation>
</comment>
<dbReference type="GO" id="GO:0030134">
    <property type="term" value="C:COPII-coated ER to Golgi transport vesicle"/>
    <property type="evidence" value="ECO:0007669"/>
    <property type="project" value="TreeGrafter"/>
</dbReference>
<accession>A0A7I4Y7X6</accession>
<dbReference type="GO" id="GO:0005537">
    <property type="term" value="F:D-mannose binding"/>
    <property type="evidence" value="ECO:0007669"/>
    <property type="project" value="TreeGrafter"/>
</dbReference>
<evidence type="ECO:0000313" key="10">
    <source>
        <dbReference type="WBParaSite" id="HCON_00057840-00001"/>
    </source>
</evidence>
<keyword evidence="9" id="KW-1185">Reference proteome</keyword>
<dbReference type="GO" id="GO:0005793">
    <property type="term" value="C:endoplasmic reticulum-Golgi intermediate compartment"/>
    <property type="evidence" value="ECO:0007669"/>
    <property type="project" value="TreeGrafter"/>
</dbReference>
<evidence type="ECO:0000256" key="7">
    <source>
        <dbReference type="SAM" id="SignalP"/>
    </source>
</evidence>
<dbReference type="GO" id="GO:0000139">
    <property type="term" value="C:Golgi membrane"/>
    <property type="evidence" value="ECO:0007669"/>
    <property type="project" value="TreeGrafter"/>
</dbReference>
<feature type="signal peptide" evidence="7">
    <location>
        <begin position="1"/>
        <end position="23"/>
    </location>
</feature>
<dbReference type="AlphaFoldDB" id="A0A7I4Y7X6"/>
<organism evidence="9 10">
    <name type="scientific">Haemonchus contortus</name>
    <name type="common">Barber pole worm</name>
    <dbReference type="NCBI Taxonomy" id="6289"/>
    <lineage>
        <taxon>Eukaryota</taxon>
        <taxon>Metazoa</taxon>
        <taxon>Ecdysozoa</taxon>
        <taxon>Nematoda</taxon>
        <taxon>Chromadorea</taxon>
        <taxon>Rhabditida</taxon>
        <taxon>Rhabditina</taxon>
        <taxon>Rhabditomorpha</taxon>
        <taxon>Strongyloidea</taxon>
        <taxon>Trichostrongylidae</taxon>
        <taxon>Haemonchus</taxon>
    </lineage>
</organism>
<name>A0A7I4Y7X6_HAECO</name>
<dbReference type="Proteomes" id="UP000025227">
    <property type="component" value="Unplaced"/>
</dbReference>
<evidence type="ECO:0000256" key="2">
    <source>
        <dbReference type="ARBA" id="ARBA00022692"/>
    </source>
</evidence>
<evidence type="ECO:0000256" key="4">
    <source>
        <dbReference type="ARBA" id="ARBA00022989"/>
    </source>
</evidence>
<keyword evidence="3 7" id="KW-0732">Signal</keyword>
<evidence type="ECO:0000259" key="8">
    <source>
        <dbReference type="PROSITE" id="PS51328"/>
    </source>
</evidence>
<evidence type="ECO:0000256" key="1">
    <source>
        <dbReference type="ARBA" id="ARBA00004479"/>
    </source>
</evidence>
<dbReference type="Pfam" id="PF03388">
    <property type="entry name" value="Lectin_leg-like"/>
    <property type="match status" value="1"/>
</dbReference>
<keyword evidence="2 6" id="KW-0812">Transmembrane</keyword>
<dbReference type="GO" id="GO:0006888">
    <property type="term" value="P:endoplasmic reticulum to Golgi vesicle-mediated transport"/>
    <property type="evidence" value="ECO:0007669"/>
    <property type="project" value="TreeGrafter"/>
</dbReference>
<dbReference type="SUPFAM" id="SSF49899">
    <property type="entry name" value="Concanavalin A-like lectins/glucanases"/>
    <property type="match status" value="1"/>
</dbReference>
<dbReference type="Gene3D" id="2.60.120.200">
    <property type="match status" value="1"/>
</dbReference>
<evidence type="ECO:0000256" key="6">
    <source>
        <dbReference type="SAM" id="Phobius"/>
    </source>
</evidence>
<dbReference type="OrthoDB" id="270293at2759"/>
<dbReference type="GO" id="GO:0005789">
    <property type="term" value="C:endoplasmic reticulum membrane"/>
    <property type="evidence" value="ECO:0007669"/>
    <property type="project" value="TreeGrafter"/>
</dbReference>
<dbReference type="PANTHER" id="PTHR12223:SF45">
    <property type="entry name" value="RE50040P"/>
    <property type="match status" value="1"/>
</dbReference>
<dbReference type="InterPro" id="IPR013320">
    <property type="entry name" value="ConA-like_dom_sf"/>
</dbReference>
<feature type="transmembrane region" description="Helical" evidence="6">
    <location>
        <begin position="306"/>
        <end position="327"/>
    </location>
</feature>
<evidence type="ECO:0000256" key="3">
    <source>
        <dbReference type="ARBA" id="ARBA00022729"/>
    </source>
</evidence>
<dbReference type="PANTHER" id="PTHR12223">
    <property type="entry name" value="VESICULAR MANNOSE-BINDING LECTIN"/>
    <property type="match status" value="1"/>
</dbReference>
<evidence type="ECO:0000313" key="9">
    <source>
        <dbReference type="Proteomes" id="UP000025227"/>
    </source>
</evidence>
<sequence length="348" mass="39519">MDTGIHQMLWLHIFVLLCSLVNGQDYVPPQISGTHVDETRGYELRDFQLIPPYRNLDDWMLYGDAFASRQWIRLTRDERSLSGAVWSKNRLSARDWEVQAHLRLSSDGGIPADGMGIWYTEKYGSGTAWGAPARFNGIGVVLDTYTNEAGANTAQGARLFILVNSPTQNAEVDVNLDGNNIKVLPECQFRANRVVAQYSADHPLPTIKILIRYARDVLQVFYSLPKDNENQWTHCTNASNLYLPVDYHMGISAATGDLTTGHDILSFKVYEIDTFRTSSDKPVTEVQYYGGYMPARAKQSSYLSDAWSFMHMIIVLALVVIVLYGLYKVTDRYIDENFVTGRPRKRFY</sequence>
<evidence type="ECO:0000256" key="5">
    <source>
        <dbReference type="ARBA" id="ARBA00023136"/>
    </source>
</evidence>
<keyword evidence="4 6" id="KW-1133">Transmembrane helix</keyword>
<proteinExistence type="predicted"/>
<dbReference type="InterPro" id="IPR051136">
    <property type="entry name" value="Intracellular_Lectin-GPT"/>
</dbReference>
<keyword evidence="5 6" id="KW-0472">Membrane</keyword>
<dbReference type="PROSITE" id="PS51328">
    <property type="entry name" value="L_LECTIN_LIKE"/>
    <property type="match status" value="1"/>
</dbReference>
<reference evidence="10" key="1">
    <citation type="submission" date="2020-12" db="UniProtKB">
        <authorList>
            <consortium name="WormBaseParasite"/>
        </authorList>
    </citation>
    <scope>IDENTIFICATION</scope>
    <source>
        <strain evidence="10">MHco3</strain>
    </source>
</reference>
<protein>
    <submittedName>
        <fullName evidence="10">L-type lectin-like domain-containing protein</fullName>
    </submittedName>
</protein>
<feature type="chain" id="PRO_5029716856" evidence="7">
    <location>
        <begin position="24"/>
        <end position="348"/>
    </location>
</feature>
<dbReference type="WBParaSite" id="HCON_00057840-00001">
    <property type="protein sequence ID" value="HCON_00057840-00001"/>
    <property type="gene ID" value="HCON_00057840"/>
</dbReference>
<feature type="domain" description="L-type lectin-like" evidence="8">
    <location>
        <begin position="36"/>
        <end position="272"/>
    </location>
</feature>
<dbReference type="InterPro" id="IPR005052">
    <property type="entry name" value="Lectin_leg"/>
</dbReference>
<dbReference type="CDD" id="cd07308">
    <property type="entry name" value="lectin_leg-like"/>
    <property type="match status" value="1"/>
</dbReference>
<dbReference type="OMA" id="WGAPARF"/>